<sequence length="303" mass="35974">MITFASLNKKGNLGNQLFYIASTIGIAKCNGHKYEFPEWQYADYFAEKLPVINSNVYFKKIIEVSNNYYDWKIGEENYDITGALQSEKYFSIKDTKKQFEFNLQFSLPLNNKYQFLFNKKNIVVSVRRGDFVYHPNYFQLSYKYYFLAITKNFTDWQERNLIFLSDDINYCKYHFGFMKNTFFLENLTPMEQLAITAKGQDFVISNSTFSWWVAWLAEKEDSKIIRPLKNFRGSYAELNDDSDFFPSRWIEFDHNKKNISKTYSGLIIKGVCYQIFIIVQFVAKKGFLLPKRIFSKIANLLFK</sequence>
<dbReference type="InterPro" id="IPR002516">
    <property type="entry name" value="Glyco_trans_11"/>
</dbReference>
<accession>A0A1M7BGJ6</accession>
<dbReference type="Pfam" id="PF01531">
    <property type="entry name" value="Glyco_transf_11"/>
    <property type="match status" value="1"/>
</dbReference>
<dbReference type="GO" id="GO:0005975">
    <property type="term" value="P:carbohydrate metabolic process"/>
    <property type="evidence" value="ECO:0007669"/>
    <property type="project" value="InterPro"/>
</dbReference>
<keyword evidence="1" id="KW-0328">Glycosyltransferase</keyword>
<reference evidence="4" key="1">
    <citation type="submission" date="2016-11" db="EMBL/GenBank/DDBJ databases">
        <authorList>
            <person name="Varghese N."/>
            <person name="Submissions S."/>
        </authorList>
    </citation>
    <scope>NUCLEOTIDE SEQUENCE [LARGE SCALE GENOMIC DNA]</scope>
    <source>
        <strain evidence="4">DSM 3661</strain>
    </source>
</reference>
<evidence type="ECO:0000256" key="2">
    <source>
        <dbReference type="ARBA" id="ARBA00022679"/>
    </source>
</evidence>
<evidence type="ECO:0000313" key="3">
    <source>
        <dbReference type="EMBL" id="SHL54158.1"/>
    </source>
</evidence>
<dbReference type="STRING" id="69322.SAMN05443669_10095"/>
<organism evidence="3 4">
    <name type="scientific">Flavobacterium xanthum</name>
    <dbReference type="NCBI Taxonomy" id="69322"/>
    <lineage>
        <taxon>Bacteria</taxon>
        <taxon>Pseudomonadati</taxon>
        <taxon>Bacteroidota</taxon>
        <taxon>Flavobacteriia</taxon>
        <taxon>Flavobacteriales</taxon>
        <taxon>Flavobacteriaceae</taxon>
        <taxon>Flavobacterium</taxon>
    </lineage>
</organism>
<gene>
    <name evidence="3" type="ORF">SAMN05443669_10095</name>
</gene>
<keyword evidence="4" id="KW-1185">Reference proteome</keyword>
<dbReference type="GO" id="GO:0008107">
    <property type="term" value="F:galactoside 2-alpha-L-fucosyltransferase activity"/>
    <property type="evidence" value="ECO:0007669"/>
    <property type="project" value="InterPro"/>
</dbReference>
<evidence type="ECO:0000313" key="4">
    <source>
        <dbReference type="Proteomes" id="UP000184260"/>
    </source>
</evidence>
<dbReference type="EMBL" id="FRBU01000009">
    <property type="protein sequence ID" value="SHL54158.1"/>
    <property type="molecule type" value="Genomic_DNA"/>
</dbReference>
<dbReference type="RefSeq" id="WP_073352649.1">
    <property type="nucleotide sequence ID" value="NZ_FRBU01000009.1"/>
</dbReference>
<name>A0A1M7BGJ6_9FLAO</name>
<proteinExistence type="predicted"/>
<dbReference type="OrthoDB" id="9794601at2"/>
<evidence type="ECO:0000256" key="1">
    <source>
        <dbReference type="ARBA" id="ARBA00022676"/>
    </source>
</evidence>
<protein>
    <submittedName>
        <fullName evidence="3">Glycosyl transferase family 11</fullName>
    </submittedName>
</protein>
<keyword evidence="2 3" id="KW-0808">Transferase</keyword>
<dbReference type="PANTHER" id="PTHR11927">
    <property type="entry name" value="GALACTOSIDE 2-L-FUCOSYLTRANSFERASE"/>
    <property type="match status" value="1"/>
</dbReference>
<dbReference type="Proteomes" id="UP000184260">
    <property type="component" value="Unassembled WGS sequence"/>
</dbReference>
<dbReference type="AlphaFoldDB" id="A0A1M7BGJ6"/>
<dbReference type="GO" id="GO:0016020">
    <property type="term" value="C:membrane"/>
    <property type="evidence" value="ECO:0007669"/>
    <property type="project" value="InterPro"/>
</dbReference>
<dbReference type="PANTHER" id="PTHR11927:SF9">
    <property type="entry name" value="L-FUCOSYLTRANSFERASE"/>
    <property type="match status" value="1"/>
</dbReference>